<evidence type="ECO:0000256" key="3">
    <source>
        <dbReference type="ARBA" id="ARBA00023125"/>
    </source>
</evidence>
<sequence length="341" mass="36416">MPIAKLKPANAPREEIVIARQMHQALVLHFLEGLTQAQIADQLGISHATVNRLIKRGRQLGLVEIKIKSPVEPLVDMEERLQALGGIGRAVVVPTVSDNPQTALQAVGEAAARLLLEEITDGDTICITGGKGVSAVVAGLQPPRRFNVEVIPATGCVQGKHYTDVNHVSTLMADRLGGRSYQIHAPLFADDAEQRAMLINMRSVADVFKRGREAKVAVVGIGSILSDDSSYYDLHPSSSTDRAAIERSGASCELLAHLLDDHGQICDYSLNRSLVSLTLPEFASIPTKIGVASGPNKAGPILSVLRGNHLDTLVTDEATGARVLALANGEGKWDERTAIDT</sequence>
<evidence type="ECO:0000256" key="1">
    <source>
        <dbReference type="ARBA" id="ARBA00010466"/>
    </source>
</evidence>
<dbReference type="Proteomes" id="UP000662259">
    <property type="component" value="Unassembled WGS sequence"/>
</dbReference>
<evidence type="ECO:0000256" key="4">
    <source>
        <dbReference type="ARBA" id="ARBA00023163"/>
    </source>
</evidence>
<dbReference type="AlphaFoldDB" id="A0A8I2GNR5"/>
<organism evidence="7 8">
    <name type="scientific">Rhizobium leguminosarum bv. viciae</name>
    <dbReference type="NCBI Taxonomy" id="387"/>
    <lineage>
        <taxon>Bacteria</taxon>
        <taxon>Pseudomonadati</taxon>
        <taxon>Pseudomonadota</taxon>
        <taxon>Alphaproteobacteria</taxon>
        <taxon>Hyphomicrobiales</taxon>
        <taxon>Rhizobiaceae</taxon>
        <taxon>Rhizobium/Agrobacterium group</taxon>
        <taxon>Rhizobium</taxon>
    </lineage>
</organism>
<dbReference type="InterPro" id="IPR009057">
    <property type="entry name" value="Homeodomain-like_sf"/>
</dbReference>
<dbReference type="InterPro" id="IPR013249">
    <property type="entry name" value="RNA_pol_sigma70_r4_t2"/>
</dbReference>
<dbReference type="RefSeq" id="WP_168274768.1">
    <property type="nucleotide sequence ID" value="NZ_WIEZ01000001.1"/>
</dbReference>
<dbReference type="Pfam" id="PF04198">
    <property type="entry name" value="Sugar-bind"/>
    <property type="match status" value="1"/>
</dbReference>
<dbReference type="CDD" id="cd06171">
    <property type="entry name" value="Sigma70_r4"/>
    <property type="match status" value="1"/>
</dbReference>
<evidence type="ECO:0000259" key="5">
    <source>
        <dbReference type="Pfam" id="PF04198"/>
    </source>
</evidence>
<feature type="domain" description="Sugar-binding" evidence="5">
    <location>
        <begin position="70"/>
        <end position="324"/>
    </location>
</feature>
<dbReference type="GO" id="GO:0006352">
    <property type="term" value="P:DNA-templated transcription initiation"/>
    <property type="evidence" value="ECO:0007669"/>
    <property type="project" value="InterPro"/>
</dbReference>
<name>A0A8I2GNR5_RHILV</name>
<dbReference type="SUPFAM" id="SSF46689">
    <property type="entry name" value="Homeodomain-like"/>
    <property type="match status" value="1"/>
</dbReference>
<evidence type="ECO:0000256" key="2">
    <source>
        <dbReference type="ARBA" id="ARBA00023015"/>
    </source>
</evidence>
<feature type="domain" description="RNA polymerase sigma factor 70 region 4 type 2" evidence="6">
    <location>
        <begin position="23"/>
        <end position="59"/>
    </location>
</feature>
<keyword evidence="3" id="KW-0238">DNA-binding</keyword>
<dbReference type="Pfam" id="PF08281">
    <property type="entry name" value="Sigma70_r4_2"/>
    <property type="match status" value="1"/>
</dbReference>
<dbReference type="Gene3D" id="3.40.50.1360">
    <property type="match status" value="1"/>
</dbReference>
<dbReference type="Gene3D" id="1.10.10.60">
    <property type="entry name" value="Homeodomain-like"/>
    <property type="match status" value="1"/>
</dbReference>
<keyword evidence="4" id="KW-0804">Transcription</keyword>
<dbReference type="GO" id="GO:0016987">
    <property type="term" value="F:sigma factor activity"/>
    <property type="evidence" value="ECO:0007669"/>
    <property type="project" value="InterPro"/>
</dbReference>
<keyword evidence="2" id="KW-0805">Transcription regulation</keyword>
<comment type="similarity">
    <text evidence="1">Belongs to the SorC transcriptional regulatory family.</text>
</comment>
<evidence type="ECO:0000313" key="8">
    <source>
        <dbReference type="Proteomes" id="UP000662259"/>
    </source>
</evidence>
<comment type="caution">
    <text evidence="7">The sequence shown here is derived from an EMBL/GenBank/DDBJ whole genome shotgun (WGS) entry which is preliminary data.</text>
</comment>
<accession>A0A8I2GNR5</accession>
<gene>
    <name evidence="7" type="ORF">GFL91_02460</name>
</gene>
<dbReference type="SUPFAM" id="SSF100950">
    <property type="entry name" value="NagB/RpiA/CoA transferase-like"/>
    <property type="match status" value="1"/>
</dbReference>
<dbReference type="InterPro" id="IPR007324">
    <property type="entry name" value="Sugar-bd_dom_put"/>
</dbReference>
<protein>
    <submittedName>
        <fullName evidence="7">MarR family transcriptional regulator</fullName>
    </submittedName>
</protein>
<dbReference type="PANTHER" id="PTHR34294">
    <property type="entry name" value="TRANSCRIPTIONAL REGULATOR-RELATED"/>
    <property type="match status" value="1"/>
</dbReference>
<evidence type="ECO:0000313" key="7">
    <source>
        <dbReference type="EMBL" id="NKM43870.1"/>
    </source>
</evidence>
<dbReference type="EMBL" id="WIEZ01000001">
    <property type="protein sequence ID" value="NKM43870.1"/>
    <property type="molecule type" value="Genomic_DNA"/>
</dbReference>
<dbReference type="InterPro" id="IPR051054">
    <property type="entry name" value="SorC_transcr_regulators"/>
</dbReference>
<dbReference type="GO" id="GO:0030246">
    <property type="term" value="F:carbohydrate binding"/>
    <property type="evidence" value="ECO:0007669"/>
    <property type="project" value="InterPro"/>
</dbReference>
<dbReference type="PANTHER" id="PTHR34294:SF1">
    <property type="entry name" value="TRANSCRIPTIONAL REGULATOR LSRR"/>
    <property type="match status" value="1"/>
</dbReference>
<dbReference type="GO" id="GO:0003677">
    <property type="term" value="F:DNA binding"/>
    <property type="evidence" value="ECO:0007669"/>
    <property type="project" value="UniProtKB-KW"/>
</dbReference>
<dbReference type="InterPro" id="IPR037171">
    <property type="entry name" value="NagB/RpiA_transferase-like"/>
</dbReference>
<reference evidence="7" key="1">
    <citation type="submission" date="2019-10" db="EMBL/GenBank/DDBJ databases">
        <title>Rhizobium leguminosarum symbiovar viciae collection.</title>
        <authorList>
            <person name="Boivin S."/>
            <person name="Lepetit M."/>
        </authorList>
    </citation>
    <scope>NUCLEOTIDE SEQUENCE</scope>
    <source>
        <strain evidence="7">L143</strain>
    </source>
</reference>
<proteinExistence type="inferred from homology"/>
<evidence type="ECO:0000259" key="6">
    <source>
        <dbReference type="Pfam" id="PF08281"/>
    </source>
</evidence>